<evidence type="ECO:0000313" key="2">
    <source>
        <dbReference type="EMBL" id="KAF9468339.1"/>
    </source>
</evidence>
<comment type="caution">
    <text evidence="2">The sequence shown here is derived from an EMBL/GenBank/DDBJ whole genome shotgun (WGS) entry which is preliminary data.</text>
</comment>
<keyword evidence="3" id="KW-1185">Reference proteome</keyword>
<dbReference type="EMBL" id="MU150233">
    <property type="protein sequence ID" value="KAF9468339.1"/>
    <property type="molecule type" value="Genomic_DNA"/>
</dbReference>
<dbReference type="Proteomes" id="UP000807353">
    <property type="component" value="Unassembled WGS sequence"/>
</dbReference>
<feature type="region of interest" description="Disordered" evidence="1">
    <location>
        <begin position="51"/>
        <end position="150"/>
    </location>
</feature>
<organism evidence="2 3">
    <name type="scientific">Collybia nuda</name>
    <dbReference type="NCBI Taxonomy" id="64659"/>
    <lineage>
        <taxon>Eukaryota</taxon>
        <taxon>Fungi</taxon>
        <taxon>Dikarya</taxon>
        <taxon>Basidiomycota</taxon>
        <taxon>Agaricomycotina</taxon>
        <taxon>Agaricomycetes</taxon>
        <taxon>Agaricomycetidae</taxon>
        <taxon>Agaricales</taxon>
        <taxon>Tricholomatineae</taxon>
        <taxon>Clitocybaceae</taxon>
        <taxon>Collybia</taxon>
    </lineage>
</organism>
<evidence type="ECO:0000313" key="3">
    <source>
        <dbReference type="Proteomes" id="UP000807353"/>
    </source>
</evidence>
<feature type="compositionally biased region" description="Low complexity" evidence="1">
    <location>
        <begin position="109"/>
        <end position="132"/>
    </location>
</feature>
<proteinExistence type="predicted"/>
<gene>
    <name evidence="2" type="ORF">BDZ94DRAFT_781360</name>
</gene>
<feature type="region of interest" description="Disordered" evidence="1">
    <location>
        <begin position="179"/>
        <end position="228"/>
    </location>
</feature>
<dbReference type="AlphaFoldDB" id="A0A9P6CPT9"/>
<evidence type="ECO:0000256" key="1">
    <source>
        <dbReference type="SAM" id="MobiDB-lite"/>
    </source>
</evidence>
<sequence length="558" mass="63990">MYSPTSSTSSSSNMATRQSLIRPDYITPEAWAKLDRTVQLNLSKLNSTFGTSQTYIHDPQTDGPREPNPYLNPRTQTSQNDMIIDPDILEQERLGTTRSQPRRGRGRGQSRVPSGRLIPQQTRSRTPSRSSQHQFSRDRSRSPPSQLPLPSMLNEVEKRFDAQLGMLQEKIYAKFSELEREKENRSDTNTNYRGPSKRRGASTAAKRAARRRTNHKALPLPPDDDTREDLRMSKSELSTSAQVAKRCLQKLARNKFRFICGIPKGTNWPCSAQDREDDGDNDENEDFYTPNFLGDVDNVENQEIFAAVAAQVFNDLQNAEDVPDELTNPDHHWDKSTIFEFAKTSFRGFKEEWKKQPEIDPMKAKRGLEQKRLLRWSSRRKEKVKRLAMMVPAYVEEYGVDPTCLLDEKHMSDEASGPEDEDVETKEQWKSRMGSMMGISTPAALMNVRFLETIKPNWRSDELSDIFLTLHTSWWVSLTAKEREGYNFLRVRDTGRASDVIPLLAPFNFGINQRWLEVQKSRGENSHILMDWNTFQDPDGFGEGVEADALGDEFQPGQ</sequence>
<name>A0A9P6CPT9_9AGAR</name>
<dbReference type="OrthoDB" id="3052718at2759"/>
<protein>
    <submittedName>
        <fullName evidence="2">Uncharacterized protein</fullName>
    </submittedName>
</protein>
<reference evidence="2" key="1">
    <citation type="submission" date="2020-11" db="EMBL/GenBank/DDBJ databases">
        <authorList>
            <consortium name="DOE Joint Genome Institute"/>
            <person name="Ahrendt S."/>
            <person name="Riley R."/>
            <person name="Andreopoulos W."/>
            <person name="Labutti K."/>
            <person name="Pangilinan J."/>
            <person name="Ruiz-Duenas F.J."/>
            <person name="Barrasa J.M."/>
            <person name="Sanchez-Garcia M."/>
            <person name="Camarero S."/>
            <person name="Miyauchi S."/>
            <person name="Serrano A."/>
            <person name="Linde D."/>
            <person name="Babiker R."/>
            <person name="Drula E."/>
            <person name="Ayuso-Fernandez I."/>
            <person name="Pacheco R."/>
            <person name="Padilla G."/>
            <person name="Ferreira P."/>
            <person name="Barriuso J."/>
            <person name="Kellner H."/>
            <person name="Castanera R."/>
            <person name="Alfaro M."/>
            <person name="Ramirez L."/>
            <person name="Pisabarro A.G."/>
            <person name="Kuo A."/>
            <person name="Tritt A."/>
            <person name="Lipzen A."/>
            <person name="He G."/>
            <person name="Yan M."/>
            <person name="Ng V."/>
            <person name="Cullen D."/>
            <person name="Martin F."/>
            <person name="Rosso M.-N."/>
            <person name="Henrissat B."/>
            <person name="Hibbett D."/>
            <person name="Martinez A.T."/>
            <person name="Grigoriev I.V."/>
        </authorList>
    </citation>
    <scope>NUCLEOTIDE SEQUENCE</scope>
    <source>
        <strain evidence="2">CBS 247.69</strain>
    </source>
</reference>
<accession>A0A9P6CPT9</accession>